<proteinExistence type="predicted"/>
<evidence type="ECO:0000313" key="3">
    <source>
        <dbReference type="Proteomes" id="UP000061457"/>
    </source>
</evidence>
<keyword evidence="1" id="KW-1133">Transmembrane helix</keyword>
<feature type="transmembrane region" description="Helical" evidence="1">
    <location>
        <begin position="153"/>
        <end position="179"/>
    </location>
</feature>
<keyword evidence="1" id="KW-0472">Membrane</keyword>
<feature type="transmembrane region" description="Helical" evidence="1">
    <location>
        <begin position="74"/>
        <end position="95"/>
    </location>
</feature>
<dbReference type="OrthoDB" id="6712223at2"/>
<gene>
    <name evidence="2" type="ORF">PP2015_216</name>
</gene>
<sequence length="370" mass="41943">MQALANIKSASITIKNLASKFVNFWQSLTLPQRFYLIAFLIFSPEMPDFISGLFGDHDAHKNSESIVWADSFSASTYLLTLAILVGLICELWPRIVKFWESTVGKSVTFIFYAFLANYALAYASGTINDITGVSAEHFPYTHNLSLILSIPTWFMLSTFMVLVLIPLLQPIYMAFLLLMRPFGLHTRWHSPEYRFPIITSVVRMFLCTLLAALFFFITMSSGVAGSMNTIFSTLVSNFTPVKVTYGISNFDQGQPSAIENSAMSNPEKSKATLNTDSDEVDRELTLYKERVNSYDNRIKQILAYFIYELEADSYSRCKVTPGRRVVELNDYDILEIWPVDGKEKAYHFEVKPCISPGIKLHLSSQAKALY</sequence>
<organism evidence="2 3">
    <name type="scientific">Pseudoalteromonas phenolica</name>
    <dbReference type="NCBI Taxonomy" id="161398"/>
    <lineage>
        <taxon>Bacteria</taxon>
        <taxon>Pseudomonadati</taxon>
        <taxon>Pseudomonadota</taxon>
        <taxon>Gammaproteobacteria</taxon>
        <taxon>Alteromonadales</taxon>
        <taxon>Pseudoalteromonadaceae</taxon>
        <taxon>Pseudoalteromonas</taxon>
    </lineage>
</organism>
<feature type="transmembrane region" description="Helical" evidence="1">
    <location>
        <begin position="200"/>
        <end position="219"/>
    </location>
</feature>
<name>A0A0S2JX77_9GAMM</name>
<dbReference type="Proteomes" id="UP000061457">
    <property type="component" value="Chromosome I"/>
</dbReference>
<dbReference type="STRING" id="161398.PP2015_216"/>
<feature type="transmembrane region" description="Helical" evidence="1">
    <location>
        <begin position="107"/>
        <end position="125"/>
    </location>
</feature>
<keyword evidence="3" id="KW-1185">Reference proteome</keyword>
<dbReference type="KEGG" id="pphe:PP2015_216"/>
<dbReference type="PATRIC" id="fig|161398.10.peg.223"/>
<evidence type="ECO:0000313" key="2">
    <source>
        <dbReference type="EMBL" id="ALO40743.1"/>
    </source>
</evidence>
<protein>
    <submittedName>
        <fullName evidence="2">Uncharacterized protein</fullName>
    </submittedName>
</protein>
<evidence type="ECO:0000256" key="1">
    <source>
        <dbReference type="SAM" id="Phobius"/>
    </source>
</evidence>
<dbReference type="RefSeq" id="WP_058028527.1">
    <property type="nucleotide sequence ID" value="NZ_CP013187.1"/>
</dbReference>
<reference evidence="2 3" key="1">
    <citation type="submission" date="2015-11" db="EMBL/GenBank/DDBJ databases">
        <authorList>
            <person name="Zhang Y."/>
            <person name="Guo Z."/>
        </authorList>
    </citation>
    <scope>NUCLEOTIDE SEQUENCE [LARGE SCALE GENOMIC DNA]</scope>
    <source>
        <strain evidence="2 3">KCTC 12086</strain>
    </source>
</reference>
<accession>A0A0S2JX77</accession>
<dbReference type="EMBL" id="CP013187">
    <property type="protein sequence ID" value="ALO40743.1"/>
    <property type="molecule type" value="Genomic_DNA"/>
</dbReference>
<dbReference type="AlphaFoldDB" id="A0A0S2JX77"/>
<keyword evidence="1" id="KW-0812">Transmembrane</keyword>